<organism evidence="1 2">
    <name type="scientific">Robertmurraya mangrovi</name>
    <dbReference type="NCBI Taxonomy" id="3098077"/>
    <lineage>
        <taxon>Bacteria</taxon>
        <taxon>Bacillati</taxon>
        <taxon>Bacillota</taxon>
        <taxon>Bacilli</taxon>
        <taxon>Bacillales</taxon>
        <taxon>Bacillaceae</taxon>
        <taxon>Robertmurraya</taxon>
    </lineage>
</organism>
<accession>A0ABU5J026</accession>
<dbReference type="Proteomes" id="UP001290455">
    <property type="component" value="Unassembled WGS sequence"/>
</dbReference>
<sequence>MDMALIIIWGLMVLLLLPEQASDEQFSPRKHRSFINFRVIELDGSIELSGGFVGTNNIDLYFDFKDYKEFGSELQPDELPTLFINKPNNRSSVVKFKDSTDTLFKLCSFKPIHNSHPKNKHYSK</sequence>
<evidence type="ECO:0000313" key="1">
    <source>
        <dbReference type="EMBL" id="MDZ5472712.1"/>
    </source>
</evidence>
<gene>
    <name evidence="1" type="ORF">SM124_13330</name>
</gene>
<protein>
    <submittedName>
        <fullName evidence="1">Uncharacterized protein</fullName>
    </submittedName>
</protein>
<dbReference type="EMBL" id="JAXOFX010000008">
    <property type="protein sequence ID" value="MDZ5472712.1"/>
    <property type="molecule type" value="Genomic_DNA"/>
</dbReference>
<comment type="caution">
    <text evidence="1">The sequence shown here is derived from an EMBL/GenBank/DDBJ whole genome shotgun (WGS) entry which is preliminary data.</text>
</comment>
<keyword evidence="2" id="KW-1185">Reference proteome</keyword>
<reference evidence="1 2" key="1">
    <citation type="submission" date="2023-11" db="EMBL/GenBank/DDBJ databases">
        <title>Bacillus jintuensis, isolated from a mudflat on the Beibu Gulf coast.</title>
        <authorList>
            <person name="Li M."/>
        </authorList>
    </citation>
    <scope>NUCLEOTIDE SEQUENCE [LARGE SCALE GENOMIC DNA]</scope>
    <source>
        <strain evidence="1 2">31A1R</strain>
    </source>
</reference>
<proteinExistence type="predicted"/>
<name>A0ABU5J026_9BACI</name>
<evidence type="ECO:0000313" key="2">
    <source>
        <dbReference type="Proteomes" id="UP001290455"/>
    </source>
</evidence>